<dbReference type="KEGG" id="lue:DCD74_10475"/>
<organism evidence="2 3">
    <name type="scientific">Solilutibacter oculi</name>
    <dbReference type="NCBI Taxonomy" id="2698682"/>
    <lineage>
        <taxon>Bacteria</taxon>
        <taxon>Pseudomonadati</taxon>
        <taxon>Pseudomonadota</taxon>
        <taxon>Gammaproteobacteria</taxon>
        <taxon>Lysobacterales</taxon>
        <taxon>Lysobacteraceae</taxon>
        <taxon>Solilutibacter</taxon>
    </lineage>
</organism>
<dbReference type="SUPFAM" id="SSF54637">
    <property type="entry name" value="Thioesterase/thiol ester dehydrase-isomerase"/>
    <property type="match status" value="1"/>
</dbReference>
<dbReference type="Gene3D" id="3.10.129.10">
    <property type="entry name" value="Hotdog Thioesterase"/>
    <property type="match status" value="1"/>
</dbReference>
<feature type="domain" description="ApeI dehydratase-like" evidence="1">
    <location>
        <begin position="6"/>
        <end position="96"/>
    </location>
</feature>
<sequence length="101" mass="10672">MSEAASTRTPLCIPATHPSLPGHFPGQPVVPGVVILDAVQRAIEADAGPLPAFKLPQVKFLQPLLPDEDAVIEIDATAPSRWRFRVLRGDTLIASGEIAAA</sequence>
<dbReference type="Pfam" id="PF22818">
    <property type="entry name" value="ApeI-like"/>
    <property type="match status" value="1"/>
</dbReference>
<dbReference type="RefSeq" id="WP_112927262.1">
    <property type="nucleotide sequence ID" value="NZ_CP029556.1"/>
</dbReference>
<evidence type="ECO:0000313" key="2">
    <source>
        <dbReference type="EMBL" id="AXA85050.1"/>
    </source>
</evidence>
<dbReference type="InterPro" id="IPR029069">
    <property type="entry name" value="HotDog_dom_sf"/>
</dbReference>
<dbReference type="Proteomes" id="UP000251842">
    <property type="component" value="Chromosome"/>
</dbReference>
<dbReference type="AlphaFoldDB" id="A0A344J7P0"/>
<reference evidence="3" key="1">
    <citation type="submission" date="2018-05" db="EMBL/GenBank/DDBJ databases">
        <title>Luteimonas pekinense sp. nov., isolated from human Meibomian gland secretions, Beijing, China.</title>
        <authorList>
            <person name="Wen T."/>
            <person name="Bai H."/>
            <person name="Lv H."/>
        </authorList>
    </citation>
    <scope>NUCLEOTIDE SEQUENCE [LARGE SCALE GENOMIC DNA]</scope>
    <source>
        <strain evidence="3">83-4</strain>
    </source>
</reference>
<dbReference type="InterPro" id="IPR054545">
    <property type="entry name" value="ApeI-like"/>
</dbReference>
<evidence type="ECO:0000259" key="1">
    <source>
        <dbReference type="Pfam" id="PF22818"/>
    </source>
</evidence>
<keyword evidence="3" id="KW-1185">Reference proteome</keyword>
<dbReference type="OrthoDB" id="9812842at2"/>
<dbReference type="GO" id="GO:0016829">
    <property type="term" value="F:lyase activity"/>
    <property type="evidence" value="ECO:0007669"/>
    <property type="project" value="UniProtKB-KW"/>
</dbReference>
<protein>
    <recommendedName>
        <fullName evidence="1">ApeI dehydratase-like domain-containing protein</fullName>
    </recommendedName>
</protein>
<name>A0A344J7P0_9GAMM</name>
<accession>A0A344J7P0</accession>
<gene>
    <name evidence="2" type="ORF">DCD74_10475</name>
</gene>
<evidence type="ECO:0000313" key="3">
    <source>
        <dbReference type="Proteomes" id="UP000251842"/>
    </source>
</evidence>
<proteinExistence type="predicted"/>
<dbReference type="EMBL" id="CP029556">
    <property type="protein sequence ID" value="AXA85050.1"/>
    <property type="molecule type" value="Genomic_DNA"/>
</dbReference>